<feature type="compositionally biased region" description="Basic and acidic residues" evidence="1">
    <location>
        <begin position="1"/>
        <end position="10"/>
    </location>
</feature>
<dbReference type="AlphaFoldDB" id="A0A4S8HKL4"/>
<dbReference type="RefSeq" id="WP_136579860.1">
    <property type="nucleotide sequence ID" value="NZ_STFF01000008.1"/>
</dbReference>
<evidence type="ECO:0000313" key="2">
    <source>
        <dbReference type="EMBL" id="THU34244.1"/>
    </source>
</evidence>
<reference evidence="2 3" key="1">
    <citation type="submission" date="2019-04" db="EMBL/GenBank/DDBJ databases">
        <title>Niastella caeni sp. nov., isolated from activated sludge.</title>
        <authorList>
            <person name="Sheng M."/>
        </authorList>
    </citation>
    <scope>NUCLEOTIDE SEQUENCE [LARGE SCALE GENOMIC DNA]</scope>
    <source>
        <strain evidence="2 3">HX-2-15</strain>
    </source>
</reference>
<evidence type="ECO:0000313" key="3">
    <source>
        <dbReference type="Proteomes" id="UP000306918"/>
    </source>
</evidence>
<dbReference type="Proteomes" id="UP000306918">
    <property type="component" value="Unassembled WGS sequence"/>
</dbReference>
<dbReference type="EMBL" id="STFF01000008">
    <property type="protein sequence ID" value="THU34244.1"/>
    <property type="molecule type" value="Genomic_DNA"/>
</dbReference>
<gene>
    <name evidence="2" type="ORF">FAM09_24815</name>
</gene>
<feature type="region of interest" description="Disordered" evidence="1">
    <location>
        <begin position="1"/>
        <end position="32"/>
    </location>
</feature>
<accession>A0A4S8HKL4</accession>
<organism evidence="2 3">
    <name type="scientific">Niastella caeni</name>
    <dbReference type="NCBI Taxonomy" id="2569763"/>
    <lineage>
        <taxon>Bacteria</taxon>
        <taxon>Pseudomonadati</taxon>
        <taxon>Bacteroidota</taxon>
        <taxon>Chitinophagia</taxon>
        <taxon>Chitinophagales</taxon>
        <taxon>Chitinophagaceae</taxon>
        <taxon>Niastella</taxon>
    </lineage>
</organism>
<protein>
    <submittedName>
        <fullName evidence="2">Uncharacterized protein</fullName>
    </submittedName>
</protein>
<sequence>MSKIKQKQDTEFQAPSVEAPADEITPSVEAPADEVMPLVEEGCFVVDGKKYRVKLPKVRIPEIGERTALELAVDVEAQQWLIKNNCIGSVLEEVVS</sequence>
<keyword evidence="3" id="KW-1185">Reference proteome</keyword>
<comment type="caution">
    <text evidence="2">The sequence shown here is derived from an EMBL/GenBank/DDBJ whole genome shotgun (WGS) entry which is preliminary data.</text>
</comment>
<evidence type="ECO:0000256" key="1">
    <source>
        <dbReference type="SAM" id="MobiDB-lite"/>
    </source>
</evidence>
<name>A0A4S8HKL4_9BACT</name>
<proteinExistence type="predicted"/>